<feature type="region of interest" description="Disordered" evidence="1">
    <location>
        <begin position="537"/>
        <end position="647"/>
    </location>
</feature>
<keyword evidence="3" id="KW-1185">Reference proteome</keyword>
<dbReference type="EMBL" id="JAACJN010000036">
    <property type="protein sequence ID" value="KAF5386372.1"/>
    <property type="molecule type" value="Genomic_DNA"/>
</dbReference>
<evidence type="ECO:0000313" key="3">
    <source>
        <dbReference type="Proteomes" id="UP000518752"/>
    </source>
</evidence>
<sequence>MADKGEEKKKGSKSRGSDSRQDAGYETDGTASKSRTRLRKKSKQHLADDGYTTDGYVSSSNPSLRKVKSKSRFFKLGNRSKPSLDDEGVRIPVEPPSPVPAPAFRLPIAARFATTLNLDTENAVLEPPTGLLGTSRAPTPVSTFTPLSVSVFTSRYNEEQDSFSGPLKLALSSSDPSFDKRIVTRFPISGSNDNDGIDSHNVPSLLSTPTSTNSTPATEPVRSPASSKPNISYPLTLSPSPTSPPISAPLESSNSKGSLKPLFLKFAPSDLKNVGSDHDSSAGWSPAGTPGRSASPAGFPTDLVVPSPSQDILVLPNNLSRYDLPPPTPPPTAPLPDVPTEPERMRPEKDSGRQKEIEQSERSLLEPSGRPSSPQQRGRVSPFPVRPVHGASGRLASRFTHAKFGVGPSRGFESQVKVERYRDLYGIPPPPPVGGWQTNSNNGDSNKKDSGYASSPETSTFNFHNEGSRNHRRQSRQSRQHRRKNAKVGINVEHPSDDGEDEGDMKRMMRDYAMGNGRSASALGYQQELTAAAALEQRKSLEVPKNYYYENDHSNSKARSKKHSSLSPSASTSEDELSDESRYTSDGRSMYKIPNKSQGRSLGVRWADDNPSGNAWYDDDNDDNEHGDEGIERQSRASFMDAEKSDAAREQFVRRIEAFFDRNGRELSPSGNVRIGRNEVVPPVPRIPQRLHVHHASSKV</sequence>
<feature type="compositionally biased region" description="Basic and acidic residues" evidence="1">
    <location>
        <begin position="1"/>
        <end position="23"/>
    </location>
</feature>
<protein>
    <submittedName>
        <fullName evidence="2">Uncharacterized protein</fullName>
    </submittedName>
</protein>
<feature type="compositionally biased region" description="Acidic residues" evidence="1">
    <location>
        <begin position="617"/>
        <end position="626"/>
    </location>
</feature>
<feature type="compositionally biased region" description="Basic residues" evidence="1">
    <location>
        <begin position="34"/>
        <end position="44"/>
    </location>
</feature>
<reference evidence="2 3" key="1">
    <citation type="journal article" date="2020" name="ISME J.">
        <title>Uncovering the hidden diversity of litter-decomposition mechanisms in mushroom-forming fungi.</title>
        <authorList>
            <person name="Floudas D."/>
            <person name="Bentzer J."/>
            <person name="Ahren D."/>
            <person name="Johansson T."/>
            <person name="Persson P."/>
            <person name="Tunlid A."/>
        </authorList>
    </citation>
    <scope>NUCLEOTIDE SEQUENCE [LARGE SCALE GENOMIC DNA]</scope>
    <source>
        <strain evidence="2 3">CBS 406.79</strain>
    </source>
</reference>
<dbReference type="OrthoDB" id="2690066at2759"/>
<organism evidence="2 3">
    <name type="scientific">Collybiopsis confluens</name>
    <dbReference type="NCBI Taxonomy" id="2823264"/>
    <lineage>
        <taxon>Eukaryota</taxon>
        <taxon>Fungi</taxon>
        <taxon>Dikarya</taxon>
        <taxon>Basidiomycota</taxon>
        <taxon>Agaricomycotina</taxon>
        <taxon>Agaricomycetes</taxon>
        <taxon>Agaricomycetidae</taxon>
        <taxon>Agaricales</taxon>
        <taxon>Marasmiineae</taxon>
        <taxon>Omphalotaceae</taxon>
        <taxon>Collybiopsis</taxon>
    </lineage>
</organism>
<evidence type="ECO:0000313" key="2">
    <source>
        <dbReference type="EMBL" id="KAF5386372.1"/>
    </source>
</evidence>
<feature type="region of interest" description="Disordered" evidence="1">
    <location>
        <begin position="187"/>
        <end position="255"/>
    </location>
</feature>
<name>A0A8H5HN84_9AGAR</name>
<feature type="compositionally biased region" description="Basic and acidic residues" evidence="1">
    <location>
        <begin position="627"/>
        <end position="647"/>
    </location>
</feature>
<feature type="region of interest" description="Disordered" evidence="1">
    <location>
        <begin position="318"/>
        <end position="513"/>
    </location>
</feature>
<feature type="compositionally biased region" description="Low complexity" evidence="1">
    <location>
        <begin position="231"/>
        <end position="240"/>
    </location>
</feature>
<feature type="compositionally biased region" description="Pro residues" evidence="1">
    <location>
        <begin position="324"/>
        <end position="339"/>
    </location>
</feature>
<feature type="region of interest" description="Disordered" evidence="1">
    <location>
        <begin position="272"/>
        <end position="305"/>
    </location>
</feature>
<feature type="compositionally biased region" description="Basic and acidic residues" evidence="1">
    <location>
        <begin position="341"/>
        <end position="364"/>
    </location>
</feature>
<proteinExistence type="predicted"/>
<evidence type="ECO:0000256" key="1">
    <source>
        <dbReference type="SAM" id="MobiDB-lite"/>
    </source>
</evidence>
<comment type="caution">
    <text evidence="2">The sequence shown here is derived from an EMBL/GenBank/DDBJ whole genome shotgun (WGS) entry which is preliminary data.</text>
</comment>
<dbReference type="AlphaFoldDB" id="A0A8H5HN84"/>
<feature type="compositionally biased region" description="Basic residues" evidence="1">
    <location>
        <begin position="470"/>
        <end position="486"/>
    </location>
</feature>
<feature type="region of interest" description="Disordered" evidence="1">
    <location>
        <begin position="1"/>
        <end position="102"/>
    </location>
</feature>
<accession>A0A8H5HN84</accession>
<gene>
    <name evidence="2" type="ORF">D9757_006626</name>
</gene>
<feature type="compositionally biased region" description="Polar residues" evidence="1">
    <location>
        <begin position="452"/>
        <end position="465"/>
    </location>
</feature>
<dbReference type="Proteomes" id="UP000518752">
    <property type="component" value="Unassembled WGS sequence"/>
</dbReference>
<feature type="compositionally biased region" description="Low complexity" evidence="1">
    <location>
        <begin position="203"/>
        <end position="220"/>
    </location>
</feature>